<reference evidence="1" key="1">
    <citation type="submission" date="2016-05" db="EMBL/GenBank/DDBJ databases">
        <authorList>
            <person name="Lavstsen T."/>
            <person name="Jespersen J.S."/>
        </authorList>
    </citation>
    <scope>NUCLEOTIDE SEQUENCE</scope>
    <source>
        <tissue evidence="1">Brain</tissue>
    </source>
</reference>
<organism evidence="1">
    <name type="scientific">Iconisemion striatum</name>
    <dbReference type="NCBI Taxonomy" id="60296"/>
    <lineage>
        <taxon>Eukaryota</taxon>
        <taxon>Metazoa</taxon>
        <taxon>Chordata</taxon>
        <taxon>Craniata</taxon>
        <taxon>Vertebrata</taxon>
        <taxon>Euteleostomi</taxon>
        <taxon>Actinopterygii</taxon>
        <taxon>Neopterygii</taxon>
        <taxon>Teleostei</taxon>
        <taxon>Neoteleostei</taxon>
        <taxon>Acanthomorphata</taxon>
        <taxon>Ovalentaria</taxon>
        <taxon>Atherinomorphae</taxon>
        <taxon>Cyprinodontiformes</taxon>
        <taxon>Nothobranchiidae</taxon>
        <taxon>Iconisemion</taxon>
    </lineage>
</organism>
<evidence type="ECO:0000313" key="1">
    <source>
        <dbReference type="EMBL" id="SBP35429.1"/>
    </source>
</evidence>
<sequence length="40" mass="4402">SSSLGFRLALPPLSSGKRFNSMMVNQMDICLFCLLIKSVP</sequence>
<dbReference type="AlphaFoldDB" id="A0A1A7YYX4"/>
<proteinExistence type="predicted"/>
<name>A0A1A7YYX4_9TELE</name>
<protein>
    <submittedName>
        <fullName evidence="1">Sarcospan (Kras oncogene-associated gene)</fullName>
    </submittedName>
</protein>
<accession>A0A1A7YYX4</accession>
<gene>
    <name evidence="1" type="primary">SSPN</name>
</gene>
<reference evidence="1" key="2">
    <citation type="submission" date="2016-06" db="EMBL/GenBank/DDBJ databases">
        <title>The genome of a short-lived fish provides insights into sex chromosome evolution and the genetic control of aging.</title>
        <authorList>
            <person name="Reichwald K."/>
            <person name="Felder M."/>
            <person name="Petzold A."/>
            <person name="Koch P."/>
            <person name="Groth M."/>
            <person name="Platzer M."/>
        </authorList>
    </citation>
    <scope>NUCLEOTIDE SEQUENCE</scope>
    <source>
        <tissue evidence="1">Brain</tissue>
    </source>
</reference>
<feature type="non-terminal residue" evidence="1">
    <location>
        <position position="1"/>
    </location>
</feature>
<dbReference type="EMBL" id="HADX01013197">
    <property type="protein sequence ID" value="SBP35429.1"/>
    <property type="molecule type" value="Transcribed_RNA"/>
</dbReference>